<proteinExistence type="predicted"/>
<dbReference type="AlphaFoldDB" id="A0A564XUG4"/>
<gene>
    <name evidence="1" type="ORF">WMSIL1_LOCUS93</name>
</gene>
<name>A0A564XUG4_HYMDI</name>
<reference evidence="1 2" key="1">
    <citation type="submission" date="2019-07" db="EMBL/GenBank/DDBJ databases">
        <authorList>
            <person name="Jastrzebski P J."/>
            <person name="Paukszto L."/>
            <person name="Jastrzebski P J."/>
        </authorList>
    </citation>
    <scope>NUCLEOTIDE SEQUENCE [LARGE SCALE GENOMIC DNA]</scope>
    <source>
        <strain evidence="1 2">WMS-il1</strain>
    </source>
</reference>
<dbReference type="GO" id="GO:0003676">
    <property type="term" value="F:nucleic acid binding"/>
    <property type="evidence" value="ECO:0007669"/>
    <property type="project" value="InterPro"/>
</dbReference>
<dbReference type="InterPro" id="IPR036397">
    <property type="entry name" value="RNaseH_sf"/>
</dbReference>
<protein>
    <submittedName>
        <fullName evidence="1">Uncharacterized protein</fullName>
    </submittedName>
</protein>
<evidence type="ECO:0000313" key="2">
    <source>
        <dbReference type="Proteomes" id="UP000321570"/>
    </source>
</evidence>
<keyword evidence="2" id="KW-1185">Reference proteome</keyword>
<sequence length="80" mass="9162">MMDSYSEWLKVIPPESATVGTIINSLHQTFSTQSLPKIIASWNITQFSSTRFEDLLSWSKYFFYALRLTSTALMSFLSTP</sequence>
<dbReference type="EMBL" id="CABIJS010000004">
    <property type="protein sequence ID" value="VUZ38681.1"/>
    <property type="molecule type" value="Genomic_DNA"/>
</dbReference>
<evidence type="ECO:0000313" key="1">
    <source>
        <dbReference type="EMBL" id="VUZ38681.1"/>
    </source>
</evidence>
<dbReference type="Proteomes" id="UP000321570">
    <property type="component" value="Unassembled WGS sequence"/>
</dbReference>
<dbReference type="Gene3D" id="3.30.420.10">
    <property type="entry name" value="Ribonuclease H-like superfamily/Ribonuclease H"/>
    <property type="match status" value="1"/>
</dbReference>
<accession>A0A564XUG4</accession>
<organism evidence="1 2">
    <name type="scientific">Hymenolepis diminuta</name>
    <name type="common">Rat tapeworm</name>
    <dbReference type="NCBI Taxonomy" id="6216"/>
    <lineage>
        <taxon>Eukaryota</taxon>
        <taxon>Metazoa</taxon>
        <taxon>Spiralia</taxon>
        <taxon>Lophotrochozoa</taxon>
        <taxon>Platyhelminthes</taxon>
        <taxon>Cestoda</taxon>
        <taxon>Eucestoda</taxon>
        <taxon>Cyclophyllidea</taxon>
        <taxon>Hymenolepididae</taxon>
        <taxon>Hymenolepis</taxon>
    </lineage>
</organism>